<dbReference type="Proteomes" id="UP001519460">
    <property type="component" value="Unassembled WGS sequence"/>
</dbReference>
<accession>A0ABD0LI79</accession>
<keyword evidence="2" id="KW-1185">Reference proteome</keyword>
<gene>
    <name evidence="1" type="ORF">BaRGS_00009509</name>
</gene>
<dbReference type="EMBL" id="JACVVK020000045">
    <property type="protein sequence ID" value="KAK7499249.1"/>
    <property type="molecule type" value="Genomic_DNA"/>
</dbReference>
<sequence length="143" mass="15582">MSTPIPRAHLGPGQRLGRNSYDVSNAQLNQHQYLHDEAVRPTWLELLGPPDTHYRSGPGSPGKSLSHPRAITAPSCLDAKLKTITECGESHFVTHDTGLTLTTAACPLDIGDKMYLLIAEVARLQTNITWGVRGITDTNDQDV</sequence>
<evidence type="ECO:0000313" key="2">
    <source>
        <dbReference type="Proteomes" id="UP001519460"/>
    </source>
</evidence>
<name>A0ABD0LI79_9CAEN</name>
<feature type="non-terminal residue" evidence="1">
    <location>
        <position position="143"/>
    </location>
</feature>
<evidence type="ECO:0000313" key="1">
    <source>
        <dbReference type="EMBL" id="KAK7499249.1"/>
    </source>
</evidence>
<protein>
    <submittedName>
        <fullName evidence="1">Uncharacterized protein</fullName>
    </submittedName>
</protein>
<organism evidence="1 2">
    <name type="scientific">Batillaria attramentaria</name>
    <dbReference type="NCBI Taxonomy" id="370345"/>
    <lineage>
        <taxon>Eukaryota</taxon>
        <taxon>Metazoa</taxon>
        <taxon>Spiralia</taxon>
        <taxon>Lophotrochozoa</taxon>
        <taxon>Mollusca</taxon>
        <taxon>Gastropoda</taxon>
        <taxon>Caenogastropoda</taxon>
        <taxon>Sorbeoconcha</taxon>
        <taxon>Cerithioidea</taxon>
        <taxon>Batillariidae</taxon>
        <taxon>Batillaria</taxon>
    </lineage>
</organism>
<comment type="caution">
    <text evidence="1">The sequence shown here is derived from an EMBL/GenBank/DDBJ whole genome shotgun (WGS) entry which is preliminary data.</text>
</comment>
<dbReference type="AlphaFoldDB" id="A0ABD0LI79"/>
<proteinExistence type="predicted"/>
<reference evidence="1 2" key="1">
    <citation type="journal article" date="2023" name="Sci. Data">
        <title>Genome assembly of the Korean intertidal mud-creeper Batillaria attramentaria.</title>
        <authorList>
            <person name="Patra A.K."/>
            <person name="Ho P.T."/>
            <person name="Jun S."/>
            <person name="Lee S.J."/>
            <person name="Kim Y."/>
            <person name="Won Y.J."/>
        </authorList>
    </citation>
    <scope>NUCLEOTIDE SEQUENCE [LARGE SCALE GENOMIC DNA]</scope>
    <source>
        <strain evidence="1">Wonlab-2016</strain>
    </source>
</reference>